<evidence type="ECO:0000256" key="1">
    <source>
        <dbReference type="ARBA" id="ARBA00004141"/>
    </source>
</evidence>
<dbReference type="GO" id="GO:0005337">
    <property type="term" value="F:nucleoside transmembrane transporter activity"/>
    <property type="evidence" value="ECO:0007669"/>
    <property type="project" value="InterPro"/>
</dbReference>
<dbReference type="Pfam" id="PF01733">
    <property type="entry name" value="Nucleoside_tran"/>
    <property type="match status" value="1"/>
</dbReference>
<dbReference type="eggNOG" id="KOG1479">
    <property type="taxonomic scope" value="Eukaryota"/>
</dbReference>
<dbReference type="InterPro" id="IPR002259">
    <property type="entry name" value="Eqnu_transpt"/>
</dbReference>
<keyword evidence="9" id="KW-1185">Reference proteome</keyword>
<keyword evidence="3" id="KW-0813">Transport</keyword>
<dbReference type="GeneID" id="25566792"/>
<proteinExistence type="inferred from homology"/>
<gene>
    <name evidence="8" type="ORF">AMSG_08000</name>
</gene>
<name>A0A0L0DI32_THETB</name>
<dbReference type="RefSeq" id="XP_013755756.1">
    <property type="nucleotide sequence ID" value="XM_013900302.1"/>
</dbReference>
<feature type="transmembrane region" description="Helical" evidence="7">
    <location>
        <begin position="363"/>
        <end position="383"/>
    </location>
</feature>
<dbReference type="Proteomes" id="UP000054408">
    <property type="component" value="Unassembled WGS sequence"/>
</dbReference>
<feature type="transmembrane region" description="Helical" evidence="7">
    <location>
        <begin position="75"/>
        <end position="99"/>
    </location>
</feature>
<feature type="transmembrane region" description="Helical" evidence="7">
    <location>
        <begin position="133"/>
        <end position="153"/>
    </location>
</feature>
<dbReference type="STRING" id="461836.A0A0L0DI32"/>
<feature type="transmembrane region" description="Helical" evidence="7">
    <location>
        <begin position="310"/>
        <end position="328"/>
    </location>
</feature>
<keyword evidence="4 7" id="KW-0812">Transmembrane</keyword>
<evidence type="ECO:0000313" key="9">
    <source>
        <dbReference type="Proteomes" id="UP000054408"/>
    </source>
</evidence>
<dbReference type="OrthoDB" id="10261753at2759"/>
<dbReference type="PRINTS" id="PR01130">
    <property type="entry name" value="DERENTRNSPRT"/>
</dbReference>
<comment type="similarity">
    <text evidence="2">Belongs to the SLC29A/ENT transporter (TC 2.A.57) family.</text>
</comment>
<evidence type="ECO:0000256" key="5">
    <source>
        <dbReference type="ARBA" id="ARBA00022989"/>
    </source>
</evidence>
<protein>
    <submittedName>
        <fullName evidence="8">Equilibrative nucleoside transporter</fullName>
    </submittedName>
</protein>
<dbReference type="OMA" id="WVYWGIA"/>
<feature type="transmembrane region" description="Helical" evidence="7">
    <location>
        <begin position="262"/>
        <end position="282"/>
    </location>
</feature>
<evidence type="ECO:0000256" key="6">
    <source>
        <dbReference type="ARBA" id="ARBA00023136"/>
    </source>
</evidence>
<organism evidence="8 9">
    <name type="scientific">Thecamonas trahens ATCC 50062</name>
    <dbReference type="NCBI Taxonomy" id="461836"/>
    <lineage>
        <taxon>Eukaryota</taxon>
        <taxon>Apusozoa</taxon>
        <taxon>Apusomonadida</taxon>
        <taxon>Apusomonadidae</taxon>
        <taxon>Thecamonas</taxon>
    </lineage>
</organism>
<feature type="transmembrane region" description="Helical" evidence="7">
    <location>
        <begin position="38"/>
        <end position="55"/>
    </location>
</feature>
<evidence type="ECO:0000256" key="7">
    <source>
        <dbReference type="SAM" id="Phobius"/>
    </source>
</evidence>
<sequence length="431" mass="44330">MTVTGMKKMDRWSSGDATATAMVMASGDGTRAPRRASLWLRAGFLLLGIGLLYPWNAVVNSAGYFRAKFADEDVAFKLSVAFMVPNLVALGGMVFGSAYVKLSVRLLVGFGAYVVLVAILPLLPALWMVLADVAVLGLLDAVVQGSVFALGAMTGPELMEAVMSGVGLAGLVVTMLYMVALWIASAMGTDAESLAASLFFSTSAMVLAACVAVTGRATRRAAALRLANSGGSAPVAGHGGLSAMPAWPVVVRVAGAIRKHAALVFVNFALTLAMFPGVALLIKSEHAGLNACPVAPAECPAGQGTSAVPIGVWLVFTFMVGDFVGRSLPGWMEASLPDELLGGAIASRAIFVPLFVLQVAPRVIASDGVAFCVMAVFAVSNGYCGSLCMIRGPEAARTNADKELAGMIMVASLTSGLTLGVVSGLVIAQFM</sequence>
<evidence type="ECO:0000256" key="2">
    <source>
        <dbReference type="ARBA" id="ARBA00007965"/>
    </source>
</evidence>
<evidence type="ECO:0000256" key="4">
    <source>
        <dbReference type="ARBA" id="ARBA00022692"/>
    </source>
</evidence>
<keyword evidence="6 7" id="KW-0472">Membrane</keyword>
<evidence type="ECO:0000256" key="3">
    <source>
        <dbReference type="ARBA" id="ARBA00022448"/>
    </source>
</evidence>
<keyword evidence="5 7" id="KW-1133">Transmembrane helix</keyword>
<dbReference type="PANTHER" id="PTHR10332:SF10">
    <property type="entry name" value="EQUILIBRATIVE NUCLEOSIDE TRANSPORTER 4"/>
    <property type="match status" value="1"/>
</dbReference>
<dbReference type="GO" id="GO:0005886">
    <property type="term" value="C:plasma membrane"/>
    <property type="evidence" value="ECO:0007669"/>
    <property type="project" value="TreeGrafter"/>
</dbReference>
<dbReference type="AlphaFoldDB" id="A0A0L0DI32"/>
<dbReference type="PANTHER" id="PTHR10332">
    <property type="entry name" value="EQUILIBRATIVE NUCLEOSIDE TRANSPORTER"/>
    <property type="match status" value="1"/>
</dbReference>
<feature type="transmembrane region" description="Helical" evidence="7">
    <location>
        <begin position="404"/>
        <end position="428"/>
    </location>
</feature>
<reference evidence="8 9" key="1">
    <citation type="submission" date="2010-05" db="EMBL/GenBank/DDBJ databases">
        <title>The Genome Sequence of Thecamonas trahens ATCC 50062.</title>
        <authorList>
            <consortium name="The Broad Institute Genome Sequencing Platform"/>
            <person name="Russ C."/>
            <person name="Cuomo C."/>
            <person name="Shea T."/>
            <person name="Young S.K."/>
            <person name="Zeng Q."/>
            <person name="Koehrsen M."/>
            <person name="Haas B."/>
            <person name="Borodovsky M."/>
            <person name="Guigo R."/>
            <person name="Alvarado L."/>
            <person name="Berlin A."/>
            <person name="Bochicchio J."/>
            <person name="Borenstein D."/>
            <person name="Chapman S."/>
            <person name="Chen Z."/>
            <person name="Freedman E."/>
            <person name="Gellesch M."/>
            <person name="Goldberg J."/>
            <person name="Griggs A."/>
            <person name="Gujja S."/>
            <person name="Heilman E."/>
            <person name="Heiman D."/>
            <person name="Hepburn T."/>
            <person name="Howarth C."/>
            <person name="Jen D."/>
            <person name="Larson L."/>
            <person name="Mehta T."/>
            <person name="Park D."/>
            <person name="Pearson M."/>
            <person name="Roberts A."/>
            <person name="Saif S."/>
            <person name="Shenoy N."/>
            <person name="Sisk P."/>
            <person name="Stolte C."/>
            <person name="Sykes S."/>
            <person name="Thomson T."/>
            <person name="Walk T."/>
            <person name="White J."/>
            <person name="Yandava C."/>
            <person name="Burger G."/>
            <person name="Gray M.W."/>
            <person name="Holland P.W.H."/>
            <person name="King N."/>
            <person name="Lang F.B.F."/>
            <person name="Roger A.J."/>
            <person name="Ruiz-Trillo I."/>
            <person name="Lander E."/>
            <person name="Nusbaum C."/>
        </authorList>
    </citation>
    <scope>NUCLEOTIDE SEQUENCE [LARGE SCALE GENOMIC DNA]</scope>
    <source>
        <strain evidence="8 9">ATCC 50062</strain>
    </source>
</reference>
<accession>A0A0L0DI32</accession>
<comment type="subcellular location">
    <subcellularLocation>
        <location evidence="1">Membrane</location>
        <topology evidence="1">Multi-pass membrane protein</topology>
    </subcellularLocation>
</comment>
<feature type="transmembrane region" description="Helical" evidence="7">
    <location>
        <begin position="194"/>
        <end position="215"/>
    </location>
</feature>
<feature type="transmembrane region" description="Helical" evidence="7">
    <location>
        <begin position="165"/>
        <end position="188"/>
    </location>
</feature>
<feature type="transmembrane region" description="Helical" evidence="7">
    <location>
        <begin position="106"/>
        <end position="127"/>
    </location>
</feature>
<evidence type="ECO:0000313" key="8">
    <source>
        <dbReference type="EMBL" id="KNC51900.1"/>
    </source>
</evidence>
<dbReference type="EMBL" id="GL349470">
    <property type="protein sequence ID" value="KNC51900.1"/>
    <property type="molecule type" value="Genomic_DNA"/>
</dbReference>